<dbReference type="PANTHER" id="PTHR10745:SF8">
    <property type="entry name" value="DNA POLYMERASE SUBUNIT GAMMA-2, MITOCHONDRIAL"/>
    <property type="match status" value="1"/>
</dbReference>
<dbReference type="GO" id="GO:0005737">
    <property type="term" value="C:cytoplasm"/>
    <property type="evidence" value="ECO:0007669"/>
    <property type="project" value="InterPro"/>
</dbReference>
<evidence type="ECO:0000256" key="5">
    <source>
        <dbReference type="ARBA" id="ARBA00022840"/>
    </source>
</evidence>
<dbReference type="InterPro" id="IPR045864">
    <property type="entry name" value="aa-tRNA-synth_II/BPL/LPL"/>
</dbReference>
<dbReference type="GO" id="GO:0015966">
    <property type="term" value="P:diadenosine tetraphosphate biosynthetic process"/>
    <property type="evidence" value="ECO:0007669"/>
    <property type="project" value="UniProtKB-ARBA"/>
</dbReference>
<dbReference type="EC" id="6.1.1.14" evidence="1"/>
<dbReference type="InterPro" id="IPR027031">
    <property type="entry name" value="Gly-tRNA_synthase/POLG2"/>
</dbReference>
<dbReference type="EMBL" id="PFNL01000117">
    <property type="protein sequence ID" value="PIZ45941.1"/>
    <property type="molecule type" value="Genomic_DNA"/>
</dbReference>
<dbReference type="GO" id="GO:1990742">
    <property type="term" value="C:microvesicle"/>
    <property type="evidence" value="ECO:0007669"/>
    <property type="project" value="UniProtKB-ARBA"/>
</dbReference>
<dbReference type="SUPFAM" id="SSF55681">
    <property type="entry name" value="Class II aaRS and biotin synthetases"/>
    <property type="match status" value="1"/>
</dbReference>
<dbReference type="PANTHER" id="PTHR10745">
    <property type="entry name" value="GLYCYL-TRNA SYNTHETASE/DNA POLYMERASE SUBUNIT GAMMA-2"/>
    <property type="match status" value="1"/>
</dbReference>
<keyword evidence="6" id="KW-0648">Protein biosynthesis</keyword>
<evidence type="ECO:0000256" key="1">
    <source>
        <dbReference type="ARBA" id="ARBA00012829"/>
    </source>
</evidence>
<dbReference type="Gene3D" id="3.30.40.230">
    <property type="match status" value="1"/>
</dbReference>
<evidence type="ECO:0000256" key="2">
    <source>
        <dbReference type="ARBA" id="ARBA00022490"/>
    </source>
</evidence>
<organism evidence="9 10">
    <name type="scientific">candidate division WWE3 bacterium CG_4_10_14_0_2_um_filter_41_14</name>
    <dbReference type="NCBI Taxonomy" id="1975072"/>
    <lineage>
        <taxon>Bacteria</taxon>
        <taxon>Katanobacteria</taxon>
    </lineage>
</organism>
<dbReference type="Proteomes" id="UP000228920">
    <property type="component" value="Unassembled WGS sequence"/>
</dbReference>
<evidence type="ECO:0000256" key="7">
    <source>
        <dbReference type="ARBA" id="ARBA00023146"/>
    </source>
</evidence>
<dbReference type="Gene3D" id="3.30.930.10">
    <property type="entry name" value="Bira Bifunctional Protein, Domain 2"/>
    <property type="match status" value="1"/>
</dbReference>
<evidence type="ECO:0000256" key="6">
    <source>
        <dbReference type="ARBA" id="ARBA00022917"/>
    </source>
</evidence>
<feature type="domain" description="Aminoacyl-transfer RNA synthetases class-II family profile" evidence="8">
    <location>
        <begin position="5"/>
        <end position="352"/>
    </location>
</feature>
<dbReference type="InterPro" id="IPR006195">
    <property type="entry name" value="aa-tRNA-synth_II"/>
</dbReference>
<dbReference type="Pfam" id="PF00587">
    <property type="entry name" value="tRNA-synt_2b"/>
    <property type="match status" value="1"/>
</dbReference>
<dbReference type="GO" id="GO:0006426">
    <property type="term" value="P:glycyl-tRNA aminoacylation"/>
    <property type="evidence" value="ECO:0007669"/>
    <property type="project" value="InterPro"/>
</dbReference>
<keyword evidence="7" id="KW-0030">Aminoacyl-tRNA synthetase</keyword>
<dbReference type="AlphaFoldDB" id="A0A2M7TI06"/>
<name>A0A2M7TI06_UNCKA</name>
<protein>
    <recommendedName>
        <fullName evidence="1">glycine--tRNA ligase</fullName>
        <ecNumber evidence="1">6.1.1.14</ecNumber>
    </recommendedName>
</protein>
<keyword evidence="2" id="KW-0963">Cytoplasm</keyword>
<keyword evidence="5" id="KW-0067">ATP-binding</keyword>
<dbReference type="Gene3D" id="3.40.50.800">
    <property type="entry name" value="Anticodon-binding domain"/>
    <property type="match status" value="1"/>
</dbReference>
<evidence type="ECO:0000313" key="10">
    <source>
        <dbReference type="Proteomes" id="UP000228920"/>
    </source>
</evidence>
<dbReference type="PRINTS" id="PR01043">
    <property type="entry name" value="TRNASYNTHGLY"/>
</dbReference>
<dbReference type="GO" id="GO:0004081">
    <property type="term" value="F:bis(5'-nucleosyl)-tetraphosphatase (asymmetrical) activity"/>
    <property type="evidence" value="ECO:0007669"/>
    <property type="project" value="UniProtKB-ARBA"/>
</dbReference>
<dbReference type="GO" id="GO:0070062">
    <property type="term" value="C:extracellular exosome"/>
    <property type="evidence" value="ECO:0007669"/>
    <property type="project" value="UniProtKB-ARBA"/>
</dbReference>
<evidence type="ECO:0000256" key="4">
    <source>
        <dbReference type="ARBA" id="ARBA00022741"/>
    </source>
</evidence>
<keyword evidence="4" id="KW-0547">Nucleotide-binding</keyword>
<dbReference type="InterPro" id="IPR004154">
    <property type="entry name" value="Anticodon-bd"/>
</dbReference>
<dbReference type="SUPFAM" id="SSF52954">
    <property type="entry name" value="Class II aaRS ABD-related"/>
    <property type="match status" value="1"/>
</dbReference>
<reference evidence="10" key="1">
    <citation type="submission" date="2017-09" db="EMBL/GenBank/DDBJ databases">
        <title>Depth-based differentiation of microbial function through sediment-hosted aquifers and enrichment of novel symbionts in the deep terrestrial subsurface.</title>
        <authorList>
            <person name="Probst A.J."/>
            <person name="Ladd B."/>
            <person name="Jarett J.K."/>
            <person name="Geller-Mcgrath D.E."/>
            <person name="Sieber C.M.K."/>
            <person name="Emerson J.B."/>
            <person name="Anantharaman K."/>
            <person name="Thomas B.C."/>
            <person name="Malmstrom R."/>
            <person name="Stieglmeier M."/>
            <person name="Klingl A."/>
            <person name="Woyke T."/>
            <person name="Ryan C.M."/>
            <person name="Banfield J.F."/>
        </authorList>
    </citation>
    <scope>NUCLEOTIDE SEQUENCE [LARGE SCALE GENOMIC DNA]</scope>
</reference>
<dbReference type="NCBIfam" id="NF003211">
    <property type="entry name" value="PRK04173.1"/>
    <property type="match status" value="1"/>
</dbReference>
<dbReference type="InterPro" id="IPR002315">
    <property type="entry name" value="tRNA-synt_gly"/>
</dbReference>
<gene>
    <name evidence="9" type="ORF">COY32_04420</name>
</gene>
<dbReference type="Pfam" id="PF03129">
    <property type="entry name" value="HGTP_anticodon"/>
    <property type="match status" value="1"/>
</dbReference>
<evidence type="ECO:0000313" key="9">
    <source>
        <dbReference type="EMBL" id="PIZ45941.1"/>
    </source>
</evidence>
<evidence type="ECO:0000259" key="8">
    <source>
        <dbReference type="PROSITE" id="PS50862"/>
    </source>
</evidence>
<dbReference type="GO" id="GO:0004820">
    <property type="term" value="F:glycine-tRNA ligase activity"/>
    <property type="evidence" value="ECO:0007669"/>
    <property type="project" value="UniProtKB-EC"/>
</dbReference>
<comment type="caution">
    <text evidence="9">The sequence shown here is derived from an EMBL/GenBank/DDBJ whole genome shotgun (WGS) entry which is preliminary data.</text>
</comment>
<sequence length="456" mass="52817">MPADDISKVSALAKRRGFVFANSEIYGGWEATYDFGPLGTEMLRTIRNLWWETFVHQNHQVVGLDGAIISHPRVWEASGHVASFADVMVEDKITHKRYRADHLVEEVLDLATDGFTPKEFSEIIEKNNLMSPDGNPLSTPRYFNQLVETQIGTTSDTKSTAYLRGETCQPMFYNYKLVKDSMRLKLPFGIAQIGKAFRNEIKVGPYFFRTREFEQMELEMFLHPSQATAQFEHFKTTTLEWLTSLGIDPTKLRFRDQEFKERAHYNKVATDLEYEFPFGWKEFQGIHYRGDWDLKRHGEFANVDFSETNEETGETFIPHVVEYSIGLSRLLLVLLCDAYYEEDDRTVLKLSPILAPYKAAVFPLVRNKPELVAKAEHVYNDLSKTMTVAFDDRGNIGKRYLAQDEIGTPYTVTIDYETLENETLTVRERDSKQQERISITQLSDYIYHRINEDSCC</sequence>
<accession>A0A2M7TI06</accession>
<dbReference type="PROSITE" id="PS50862">
    <property type="entry name" value="AA_TRNA_LIGASE_II"/>
    <property type="match status" value="1"/>
</dbReference>
<dbReference type="GO" id="GO:0005524">
    <property type="term" value="F:ATP binding"/>
    <property type="evidence" value="ECO:0007669"/>
    <property type="project" value="UniProtKB-KW"/>
</dbReference>
<dbReference type="InterPro" id="IPR036621">
    <property type="entry name" value="Anticodon-bd_dom_sf"/>
</dbReference>
<evidence type="ECO:0000256" key="3">
    <source>
        <dbReference type="ARBA" id="ARBA00022598"/>
    </source>
</evidence>
<proteinExistence type="predicted"/>
<dbReference type="InterPro" id="IPR002314">
    <property type="entry name" value="aa-tRNA-synt_IIb"/>
</dbReference>
<dbReference type="NCBIfam" id="TIGR00389">
    <property type="entry name" value="glyS_dimeric"/>
    <property type="match status" value="1"/>
</dbReference>
<dbReference type="FunFam" id="3.40.50.800:FF:000002">
    <property type="entry name" value="Glycine--tRNA ligase"/>
    <property type="match status" value="1"/>
</dbReference>
<keyword evidence="3 9" id="KW-0436">Ligase</keyword>